<gene>
    <name evidence="2" type="ORF">VM1G_00525</name>
</gene>
<protein>
    <submittedName>
        <fullName evidence="2">Protein FAF1</fullName>
    </submittedName>
</protein>
<feature type="compositionally biased region" description="Acidic residues" evidence="1">
    <location>
        <begin position="101"/>
        <end position="141"/>
    </location>
</feature>
<feature type="compositionally biased region" description="Basic and acidic residues" evidence="1">
    <location>
        <begin position="293"/>
        <end position="306"/>
    </location>
</feature>
<reference evidence="2" key="1">
    <citation type="submission" date="2014-12" db="EMBL/GenBank/DDBJ databases">
        <title>Genome Sequence of Valsa Canker Pathogens Uncovers a Specific Adaption of Colonization on Woody Bark.</title>
        <authorList>
            <person name="Yin Z."/>
            <person name="Liu H."/>
            <person name="Gao X."/>
            <person name="Li Z."/>
            <person name="Song N."/>
            <person name="Ke X."/>
            <person name="Dai Q."/>
            <person name="Wu Y."/>
            <person name="Sun Y."/>
            <person name="Xu J.-R."/>
            <person name="Kang Z.K."/>
            <person name="Wang L."/>
            <person name="Huang L."/>
        </authorList>
    </citation>
    <scope>NUCLEOTIDE SEQUENCE [LARGE SCALE GENOMIC DNA]</scope>
    <source>
        <strain evidence="2">03-8</strain>
    </source>
</reference>
<dbReference type="GO" id="GO:0005730">
    <property type="term" value="C:nucleolus"/>
    <property type="evidence" value="ECO:0007669"/>
    <property type="project" value="TreeGrafter"/>
</dbReference>
<evidence type="ECO:0000313" key="3">
    <source>
        <dbReference type="Proteomes" id="UP000078559"/>
    </source>
</evidence>
<feature type="region of interest" description="Disordered" evidence="1">
    <location>
        <begin position="1"/>
        <end position="40"/>
    </location>
</feature>
<dbReference type="GO" id="GO:0000462">
    <property type="term" value="P:maturation of SSU-rRNA from tricistronic rRNA transcript (SSU-rRNA, 5.8S rRNA, LSU-rRNA)"/>
    <property type="evidence" value="ECO:0007669"/>
    <property type="project" value="TreeGrafter"/>
</dbReference>
<accession>A0A194VPD5</accession>
<dbReference type="PANTHER" id="PTHR28096:SF1">
    <property type="entry name" value="PROTEIN FAF1"/>
    <property type="match status" value="1"/>
</dbReference>
<keyword evidence="3" id="KW-1185">Reference proteome</keyword>
<feature type="compositionally biased region" description="Polar residues" evidence="1">
    <location>
        <begin position="151"/>
        <end position="163"/>
    </location>
</feature>
<feature type="region of interest" description="Disordered" evidence="1">
    <location>
        <begin position="290"/>
        <end position="388"/>
    </location>
</feature>
<evidence type="ECO:0000313" key="2">
    <source>
        <dbReference type="EMBL" id="KUI65695.1"/>
    </source>
</evidence>
<feature type="compositionally biased region" description="Basic residues" evidence="1">
    <location>
        <begin position="324"/>
        <end position="335"/>
    </location>
</feature>
<dbReference type="AlphaFoldDB" id="A0A194VPD5"/>
<name>A0A194VPD5_CYTMA</name>
<organism evidence="2 3">
    <name type="scientific">Cytospora mali</name>
    <name type="common">Apple Valsa canker fungus</name>
    <name type="synonym">Valsa mali</name>
    <dbReference type="NCBI Taxonomy" id="578113"/>
    <lineage>
        <taxon>Eukaryota</taxon>
        <taxon>Fungi</taxon>
        <taxon>Dikarya</taxon>
        <taxon>Ascomycota</taxon>
        <taxon>Pezizomycotina</taxon>
        <taxon>Sordariomycetes</taxon>
        <taxon>Sordariomycetidae</taxon>
        <taxon>Diaporthales</taxon>
        <taxon>Cytosporaceae</taxon>
        <taxon>Cytospora</taxon>
    </lineage>
</organism>
<feature type="compositionally biased region" description="Basic and acidic residues" evidence="1">
    <location>
        <begin position="357"/>
        <end position="381"/>
    </location>
</feature>
<feature type="region of interest" description="Disordered" evidence="1">
    <location>
        <begin position="60"/>
        <end position="191"/>
    </location>
</feature>
<dbReference type="PANTHER" id="PTHR28096">
    <property type="entry name" value="PROTEIN FAF1"/>
    <property type="match status" value="1"/>
</dbReference>
<dbReference type="Proteomes" id="UP000078559">
    <property type="component" value="Chromosome 1"/>
</dbReference>
<dbReference type="InterPro" id="IPR053030">
    <property type="entry name" value="Ribosomal_biogenesis_FAF1-like"/>
</dbReference>
<evidence type="ECO:0000256" key="1">
    <source>
        <dbReference type="SAM" id="MobiDB-lite"/>
    </source>
</evidence>
<proteinExistence type="predicted"/>
<dbReference type="EMBL" id="CM003098">
    <property type="protein sequence ID" value="KUI65695.1"/>
    <property type="molecule type" value="Genomic_DNA"/>
</dbReference>
<feature type="compositionally biased region" description="Basic and acidic residues" evidence="1">
    <location>
        <begin position="21"/>
        <end position="33"/>
    </location>
</feature>
<dbReference type="OrthoDB" id="5556956at2759"/>
<sequence length="388" mass="42233">MGSDTTVLGKRKRVKQQQPKSEPKPAEKAKVDDAAAAAERAALEEAQAIFRRHFEAQFVPLQESEEDASGKKGGKARAGTREAEGGEDGQGGVEDLRSDSEGDDDDDDDDEEDDQDEDWDGLSGEDDDDDEAETDSEEDNQVEVVDHSKPLATSTLGTPQSLMGMTKREMRAYLSSRPPDALSEAERSKAKQLLLNKAPGDDSNNNDGTQNEDSKALLAKDLELQRLISESHILSASNPFNTTTSGAARLPFAGGRTRALTTDLRLRGLGSKGSIFAQQKMPMGMRKGITGAKAEREERRRREAKENGIILERPAGGVNGGGGGKKKKKEQRRRSGGGGGGSRRDLAVDMPGMGRMKGGELRLSKREVRAVEMEGKRMDTGKRRRRRR</sequence>